<dbReference type="SUPFAM" id="SSF52540">
    <property type="entry name" value="P-loop containing nucleoside triphosphate hydrolases"/>
    <property type="match status" value="1"/>
</dbReference>
<comment type="caution">
    <text evidence="2">The sequence shown here is derived from an EMBL/GenBank/DDBJ whole genome shotgun (WGS) entry which is preliminary data.</text>
</comment>
<dbReference type="RefSeq" id="WP_378592224.1">
    <property type="nucleotide sequence ID" value="NZ_JBHSKD010000026.1"/>
</dbReference>
<accession>A0ABW0BMH9</accession>
<evidence type="ECO:0000256" key="1">
    <source>
        <dbReference type="SAM" id="MobiDB-lite"/>
    </source>
</evidence>
<dbReference type="EMBL" id="JBHSKD010000026">
    <property type="protein sequence ID" value="MFC5178580.1"/>
    <property type="molecule type" value="Genomic_DNA"/>
</dbReference>
<feature type="compositionally biased region" description="Basic and acidic residues" evidence="1">
    <location>
        <begin position="354"/>
        <end position="364"/>
    </location>
</feature>
<reference evidence="3" key="1">
    <citation type="journal article" date="2019" name="Int. J. Syst. Evol. Microbiol.">
        <title>The Global Catalogue of Microorganisms (GCM) 10K type strain sequencing project: providing services to taxonomists for standard genome sequencing and annotation.</title>
        <authorList>
            <consortium name="The Broad Institute Genomics Platform"/>
            <consortium name="The Broad Institute Genome Sequencing Center for Infectious Disease"/>
            <person name="Wu L."/>
            <person name="Ma J."/>
        </authorList>
    </citation>
    <scope>NUCLEOTIDE SEQUENCE [LARGE SCALE GENOMIC DNA]</scope>
    <source>
        <strain evidence="3">DFY41</strain>
    </source>
</reference>
<feature type="region of interest" description="Disordered" evidence="1">
    <location>
        <begin position="325"/>
        <end position="364"/>
    </location>
</feature>
<evidence type="ECO:0000313" key="2">
    <source>
        <dbReference type="EMBL" id="MFC5178580.1"/>
    </source>
</evidence>
<organism evidence="2 3">
    <name type="scientific">Nocardioides taihuensis</name>
    <dbReference type="NCBI Taxonomy" id="1835606"/>
    <lineage>
        <taxon>Bacteria</taxon>
        <taxon>Bacillati</taxon>
        <taxon>Actinomycetota</taxon>
        <taxon>Actinomycetes</taxon>
        <taxon>Propionibacteriales</taxon>
        <taxon>Nocardioidaceae</taxon>
        <taxon>Nocardioides</taxon>
    </lineage>
</organism>
<keyword evidence="3" id="KW-1185">Reference proteome</keyword>
<sequence>MGTPKSGTTSLQNLLAANRPVLRKHGYLYPGKRPGHFLEVLDLREAGFRGHRFEGSEGAWDRVVKEVLAHRGPALLSHEILGASTRPVIDKAVGSFGDRPVRVLVTCRDLGRQVPAVWQEGVKNGDKETYREFLDKVLGAWDGPDTRANMWRAQNLASLGARWAERVGTENVVFVTVPPSGASKDLLWQRFATAAGLPEADYQVADQPRNPSMGTVETELLRRLLAHLPEDVPFPVYSRQVKRRLAERTLVLTKAGGTLTVPEDRRPAVAEMAAAINASLVEQGFPVVGDIADLEPAYSSSGTSPDDVPDAVLLERALEVMGPMVLRDGPHGEGRAPGKGGKAARVGGRLRGRRGGDDASADHP</sequence>
<evidence type="ECO:0000313" key="3">
    <source>
        <dbReference type="Proteomes" id="UP001596087"/>
    </source>
</evidence>
<evidence type="ECO:0008006" key="4">
    <source>
        <dbReference type="Google" id="ProtNLM"/>
    </source>
</evidence>
<name>A0ABW0BMH9_9ACTN</name>
<protein>
    <recommendedName>
        <fullName evidence="4">Sulfotransferase family protein</fullName>
    </recommendedName>
</protein>
<dbReference type="InterPro" id="IPR027417">
    <property type="entry name" value="P-loop_NTPase"/>
</dbReference>
<gene>
    <name evidence="2" type="ORF">ACFPGP_18015</name>
</gene>
<proteinExistence type="predicted"/>
<dbReference type="Proteomes" id="UP001596087">
    <property type="component" value="Unassembled WGS sequence"/>
</dbReference>